<dbReference type="SUPFAM" id="SSF69118">
    <property type="entry name" value="AhpD-like"/>
    <property type="match status" value="1"/>
</dbReference>
<dbReference type="Gene3D" id="1.20.1290.10">
    <property type="entry name" value="AhpD-like"/>
    <property type="match status" value="1"/>
</dbReference>
<feature type="domain" description="AB hydrolase-1" evidence="2">
    <location>
        <begin position="24"/>
        <end position="252"/>
    </location>
</feature>
<dbReference type="eggNOG" id="COG0599">
    <property type="taxonomic scope" value="Bacteria"/>
</dbReference>
<evidence type="ECO:0000313" key="4">
    <source>
        <dbReference type="Proteomes" id="UP000028302"/>
    </source>
</evidence>
<dbReference type="PATRIC" id="fig|1304275.5.peg.678"/>
<reference evidence="3 4" key="1">
    <citation type="submission" date="2013-03" db="EMBL/GenBank/DDBJ databases">
        <title>Salinisphaera hydrothermalis C41B8 Genome Sequencing.</title>
        <authorList>
            <person name="Li C."/>
            <person name="Lai Q."/>
            <person name="Shao Z."/>
        </authorList>
    </citation>
    <scope>NUCLEOTIDE SEQUENCE [LARGE SCALE GENOMIC DNA]</scope>
    <source>
        <strain evidence="3 4">C41B8</strain>
    </source>
</reference>
<feature type="domain" description="Carboxymuconolactone decarboxylase-like" evidence="1">
    <location>
        <begin position="298"/>
        <end position="380"/>
    </location>
</feature>
<evidence type="ECO:0000259" key="2">
    <source>
        <dbReference type="Pfam" id="PF12697"/>
    </source>
</evidence>
<dbReference type="PANTHER" id="PTHR33570:SF2">
    <property type="entry name" value="CARBOXYMUCONOLACTONE DECARBOXYLASE-LIKE DOMAIN-CONTAINING PROTEIN"/>
    <property type="match status" value="1"/>
</dbReference>
<dbReference type="EMBL" id="APNK01000003">
    <property type="protein sequence ID" value="KEZ78616.1"/>
    <property type="molecule type" value="Genomic_DNA"/>
</dbReference>
<gene>
    <name evidence="3" type="ORF">C41B8_03336</name>
</gene>
<dbReference type="PRINTS" id="PR00111">
    <property type="entry name" value="ABHYDROLASE"/>
</dbReference>
<dbReference type="STRING" id="1304275.C41B8_03336"/>
<dbReference type="Gene3D" id="3.40.50.1820">
    <property type="entry name" value="alpha/beta hydrolase"/>
    <property type="match status" value="1"/>
</dbReference>
<comment type="caution">
    <text evidence="3">The sequence shown here is derived from an EMBL/GenBank/DDBJ whole genome shotgun (WGS) entry which is preliminary data.</text>
</comment>
<sequence length="389" mass="41235">MPFVDIENRAVAYRDIGPKSAPAVLLAHPLGMTQAVWDEVIGTLVGDFRLITWDLPGHGASAAAAGPLSADDLATEAVALLDARGVARAHFVGTSIGGVVGQALLVASPDRIERVALTNTGAVIGQPDLWHQRAARVRNEGLIAMAPELVDRWFGPAFKTGNPAAVSGWQTQLGRCDDESYARLCELLAEADFTGRLTGVDRRVHLLTGAEDGATPPAVLEALAGELPNGEQSILDGIGHVPAVETPGPFADWLCDRLGERGTTPPVDYAQGLAIRKSVLGAEHVERASNNATTLDAPFQDMITRLAWGELWGNTDLTQAERSMITLAVLAALGRDGELELHLKTAKLIGLSEAQLRQALMHVAIYAGVPAANHAFKLAKQHGWGQPLD</sequence>
<dbReference type="Pfam" id="PF02627">
    <property type="entry name" value="CMD"/>
    <property type="match status" value="1"/>
</dbReference>
<dbReference type="InterPro" id="IPR000073">
    <property type="entry name" value="AB_hydrolase_1"/>
</dbReference>
<organism evidence="3 4">
    <name type="scientific">Salinisphaera hydrothermalis (strain C41B8)</name>
    <dbReference type="NCBI Taxonomy" id="1304275"/>
    <lineage>
        <taxon>Bacteria</taxon>
        <taxon>Pseudomonadati</taxon>
        <taxon>Pseudomonadota</taxon>
        <taxon>Gammaproteobacteria</taxon>
        <taxon>Salinisphaerales</taxon>
        <taxon>Salinisphaeraceae</taxon>
        <taxon>Salinisphaera</taxon>
    </lineage>
</organism>
<dbReference type="InterPro" id="IPR029058">
    <property type="entry name" value="AB_hydrolase_fold"/>
</dbReference>
<dbReference type="SUPFAM" id="SSF53474">
    <property type="entry name" value="alpha/beta-Hydrolases"/>
    <property type="match status" value="1"/>
</dbReference>
<dbReference type="OrthoDB" id="9801400at2"/>
<dbReference type="RefSeq" id="WP_037334084.1">
    <property type="nucleotide sequence ID" value="NZ_APNK01000003.1"/>
</dbReference>
<name>A0A084IPI2_SALHC</name>
<keyword evidence="4" id="KW-1185">Reference proteome</keyword>
<dbReference type="InterPro" id="IPR052512">
    <property type="entry name" value="4CMD/NDH-1_regulator"/>
</dbReference>
<dbReference type="GO" id="GO:0051920">
    <property type="term" value="F:peroxiredoxin activity"/>
    <property type="evidence" value="ECO:0007669"/>
    <property type="project" value="InterPro"/>
</dbReference>
<dbReference type="Proteomes" id="UP000028302">
    <property type="component" value="Unassembled WGS sequence"/>
</dbReference>
<evidence type="ECO:0000259" key="1">
    <source>
        <dbReference type="Pfam" id="PF02627"/>
    </source>
</evidence>
<dbReference type="InterPro" id="IPR029032">
    <property type="entry name" value="AhpD-like"/>
</dbReference>
<dbReference type="Pfam" id="PF12697">
    <property type="entry name" value="Abhydrolase_6"/>
    <property type="match status" value="1"/>
</dbReference>
<dbReference type="PANTHER" id="PTHR33570">
    <property type="entry name" value="4-CARBOXYMUCONOLACTONE DECARBOXYLASE FAMILY PROTEIN"/>
    <property type="match status" value="1"/>
</dbReference>
<accession>A0A084IPI2</accession>
<proteinExistence type="predicted"/>
<evidence type="ECO:0000313" key="3">
    <source>
        <dbReference type="EMBL" id="KEZ78616.1"/>
    </source>
</evidence>
<dbReference type="eggNOG" id="COG2021">
    <property type="taxonomic scope" value="Bacteria"/>
</dbReference>
<protein>
    <submittedName>
        <fullName evidence="3">Carboxymuconolactone decarboxylase</fullName>
    </submittedName>
</protein>
<dbReference type="AlphaFoldDB" id="A0A084IPI2"/>
<dbReference type="InterPro" id="IPR003779">
    <property type="entry name" value="CMD-like"/>
</dbReference>